<proteinExistence type="predicted"/>
<comment type="caution">
    <text evidence="2">The sequence shown here is derived from an EMBL/GenBank/DDBJ whole genome shotgun (WGS) entry which is preliminary data.</text>
</comment>
<evidence type="ECO:0000313" key="3">
    <source>
        <dbReference type="Proteomes" id="UP001432322"/>
    </source>
</evidence>
<feature type="signal peptide" evidence="1">
    <location>
        <begin position="1"/>
        <end position="26"/>
    </location>
</feature>
<keyword evidence="1" id="KW-0732">Signal</keyword>
<protein>
    <submittedName>
        <fullName evidence="2">Uncharacterized protein</fullName>
    </submittedName>
</protein>
<reference evidence="2" key="1">
    <citation type="submission" date="2023-10" db="EMBL/GenBank/DDBJ databases">
        <title>Genome assembly of Pristionchus species.</title>
        <authorList>
            <person name="Yoshida K."/>
            <person name="Sommer R.J."/>
        </authorList>
    </citation>
    <scope>NUCLEOTIDE SEQUENCE</scope>
    <source>
        <strain evidence="2">RS5133</strain>
    </source>
</reference>
<accession>A0AAV5W6V5</accession>
<gene>
    <name evidence="2" type="ORF">PFISCL1PPCAC_17750</name>
</gene>
<feature type="non-terminal residue" evidence="2">
    <location>
        <position position="1"/>
    </location>
</feature>
<dbReference type="Proteomes" id="UP001432322">
    <property type="component" value="Unassembled WGS sequence"/>
</dbReference>
<organism evidence="2 3">
    <name type="scientific">Pristionchus fissidentatus</name>
    <dbReference type="NCBI Taxonomy" id="1538716"/>
    <lineage>
        <taxon>Eukaryota</taxon>
        <taxon>Metazoa</taxon>
        <taxon>Ecdysozoa</taxon>
        <taxon>Nematoda</taxon>
        <taxon>Chromadorea</taxon>
        <taxon>Rhabditida</taxon>
        <taxon>Rhabditina</taxon>
        <taxon>Diplogasteromorpha</taxon>
        <taxon>Diplogasteroidea</taxon>
        <taxon>Neodiplogasteridae</taxon>
        <taxon>Pristionchus</taxon>
    </lineage>
</organism>
<evidence type="ECO:0000256" key="1">
    <source>
        <dbReference type="SAM" id="SignalP"/>
    </source>
</evidence>
<sequence length="69" mass="7838">SFFSSQKMIRFLLLLHFFVISFLAESQCPSEYQRMEDGRCMRPLFVGELGHGGELMAKGIEECAKDGAF</sequence>
<dbReference type="AlphaFoldDB" id="A0AAV5W6V5"/>
<feature type="chain" id="PRO_5043730774" evidence="1">
    <location>
        <begin position="27"/>
        <end position="69"/>
    </location>
</feature>
<feature type="non-terminal residue" evidence="2">
    <location>
        <position position="69"/>
    </location>
</feature>
<name>A0AAV5W6V5_9BILA</name>
<keyword evidence="3" id="KW-1185">Reference proteome</keyword>
<evidence type="ECO:0000313" key="2">
    <source>
        <dbReference type="EMBL" id="GMT26453.1"/>
    </source>
</evidence>
<dbReference type="EMBL" id="BTSY01000005">
    <property type="protein sequence ID" value="GMT26453.1"/>
    <property type="molecule type" value="Genomic_DNA"/>
</dbReference>